<dbReference type="GO" id="GO:0005813">
    <property type="term" value="C:centrosome"/>
    <property type="evidence" value="ECO:0007669"/>
    <property type="project" value="TreeGrafter"/>
</dbReference>
<evidence type="ECO:0000313" key="5">
    <source>
        <dbReference type="Proteomes" id="UP000824782"/>
    </source>
</evidence>
<gene>
    <name evidence="4" type="ORF">GDO81_025275</name>
</gene>
<dbReference type="InterPro" id="IPR040947">
    <property type="entry name" value="SMYLE_N"/>
</dbReference>
<dbReference type="AlphaFoldDB" id="A0AAV6YP77"/>
<dbReference type="InterPro" id="IPR052593">
    <property type="entry name" value="MT-associated_AKAP9-binding"/>
</dbReference>
<dbReference type="GO" id="GO:0008270">
    <property type="term" value="F:zinc ion binding"/>
    <property type="evidence" value="ECO:0007669"/>
    <property type="project" value="InterPro"/>
</dbReference>
<evidence type="ECO:0008006" key="6">
    <source>
        <dbReference type="Google" id="ProtNLM"/>
    </source>
</evidence>
<evidence type="ECO:0000313" key="4">
    <source>
        <dbReference type="EMBL" id="KAG8536987.1"/>
    </source>
</evidence>
<proteinExistence type="predicted"/>
<accession>A0AAV6YP77</accession>
<feature type="domain" description="Short myomegalin-like EB1 binding protein N-terminal" evidence="3">
    <location>
        <begin position="120"/>
        <end position="347"/>
    </location>
</feature>
<dbReference type="GO" id="GO:1903358">
    <property type="term" value="P:regulation of Golgi organization"/>
    <property type="evidence" value="ECO:0007669"/>
    <property type="project" value="TreeGrafter"/>
</dbReference>
<dbReference type="GO" id="GO:0090063">
    <property type="term" value="P:positive regulation of microtubule nucleation"/>
    <property type="evidence" value="ECO:0007669"/>
    <property type="project" value="TreeGrafter"/>
</dbReference>
<dbReference type="GO" id="GO:0060090">
    <property type="term" value="F:molecular adaptor activity"/>
    <property type="evidence" value="ECO:0007669"/>
    <property type="project" value="TreeGrafter"/>
</dbReference>
<name>A0AAV6YP77_ENGPU</name>
<dbReference type="InterPro" id="IPR012934">
    <property type="entry name" value="Znf_AD"/>
</dbReference>
<dbReference type="GO" id="GO:0005794">
    <property type="term" value="C:Golgi apparatus"/>
    <property type="evidence" value="ECO:0007669"/>
    <property type="project" value="TreeGrafter"/>
</dbReference>
<protein>
    <recommendedName>
        <fullName evidence="6">ZAD domain-containing protein</fullName>
    </recommendedName>
</protein>
<dbReference type="Pfam" id="PF18615">
    <property type="entry name" value="SMYLE_N"/>
    <property type="match status" value="1"/>
</dbReference>
<dbReference type="PANTHER" id="PTHR46501">
    <property type="entry name" value="MYOMEGALIN"/>
    <property type="match status" value="1"/>
</dbReference>
<comment type="caution">
    <text evidence="4">The sequence shown here is derived from an EMBL/GenBank/DDBJ whole genome shotgun (WGS) entry which is preliminary data.</text>
</comment>
<keyword evidence="5" id="KW-1185">Reference proteome</keyword>
<dbReference type="GO" id="GO:0007098">
    <property type="term" value="P:centrosome cycle"/>
    <property type="evidence" value="ECO:0007669"/>
    <property type="project" value="TreeGrafter"/>
</dbReference>
<feature type="domain" description="ZAD" evidence="2">
    <location>
        <begin position="4"/>
        <end position="73"/>
    </location>
</feature>
<evidence type="ECO:0000259" key="2">
    <source>
        <dbReference type="Pfam" id="PF07776"/>
    </source>
</evidence>
<evidence type="ECO:0000259" key="3">
    <source>
        <dbReference type="Pfam" id="PF18615"/>
    </source>
</evidence>
<evidence type="ECO:0000256" key="1">
    <source>
        <dbReference type="SAM" id="MobiDB-lite"/>
    </source>
</evidence>
<dbReference type="GO" id="GO:0005634">
    <property type="term" value="C:nucleus"/>
    <property type="evidence" value="ECO:0007669"/>
    <property type="project" value="InterPro"/>
</dbReference>
<reference evidence="4" key="1">
    <citation type="thesis" date="2020" institute="ProQuest LLC" country="789 East Eisenhower Parkway, Ann Arbor, MI, USA">
        <title>Comparative Genomics and Chromosome Evolution.</title>
        <authorList>
            <person name="Mudd A.B."/>
        </authorList>
    </citation>
    <scope>NUCLEOTIDE SEQUENCE</scope>
    <source>
        <strain evidence="4">237g6f4</strain>
        <tissue evidence="4">Blood</tissue>
    </source>
</reference>
<dbReference type="EMBL" id="WNYA01035225">
    <property type="protein sequence ID" value="KAG8536987.1"/>
    <property type="molecule type" value="Genomic_DNA"/>
</dbReference>
<feature type="compositionally biased region" description="Basic and acidic residues" evidence="1">
    <location>
        <begin position="223"/>
        <end position="235"/>
    </location>
</feature>
<dbReference type="PANTHER" id="PTHR46501:SF2">
    <property type="entry name" value="MYOMEGALIN"/>
    <property type="match status" value="1"/>
</dbReference>
<feature type="region of interest" description="Disordered" evidence="1">
    <location>
        <begin position="215"/>
        <end position="264"/>
    </location>
</feature>
<dbReference type="Pfam" id="PF07776">
    <property type="entry name" value="zf-AD"/>
    <property type="match status" value="1"/>
</dbReference>
<dbReference type="Proteomes" id="UP000824782">
    <property type="component" value="Unassembled WGS sequence"/>
</dbReference>
<sequence length="404" mass="45764">MKDVCRVCRRELCGNQRRWIFHTNAKLNLQVILSHVLGKEILRDGHAEFVCSKCAYMLERLYRFDTVIARIEALSIERLQKLLSEKDRLKHCLANLYRKNNNEEGYEAKAVEGTAETANLSEVQFSYTALLQEDFTYSGFECWTESDEPSQEIQHCSHNEGTGAIPRKCHGCSSLRVADSDYEAVCKVPRRLAQNISSSQTSTCASTFNDPVMISQTSENETSNEKVVSDGDGLERSSSAPSVESIPEIKDTGSNSQKTEEKQKASTENVKWHCSCNYGVSSSGYVRKLDLALNLVKMFDYKPVQSPRGSKIPIKSYSVMKSNNNRNSVQSNTSNTSLAFLDNIVECPLKTIQDFSEISDLNELWYNVYEDYIPIHMQVFLYFTLLAKKSLGSNKTKFRFSLLI</sequence>
<organism evidence="4 5">
    <name type="scientific">Engystomops pustulosus</name>
    <name type="common">Tungara frog</name>
    <name type="synonym">Physalaemus pustulosus</name>
    <dbReference type="NCBI Taxonomy" id="76066"/>
    <lineage>
        <taxon>Eukaryota</taxon>
        <taxon>Metazoa</taxon>
        <taxon>Chordata</taxon>
        <taxon>Craniata</taxon>
        <taxon>Vertebrata</taxon>
        <taxon>Euteleostomi</taxon>
        <taxon>Amphibia</taxon>
        <taxon>Batrachia</taxon>
        <taxon>Anura</taxon>
        <taxon>Neobatrachia</taxon>
        <taxon>Hyloidea</taxon>
        <taxon>Leptodactylidae</taxon>
        <taxon>Leiuperinae</taxon>
        <taxon>Engystomops</taxon>
    </lineage>
</organism>